<dbReference type="Pfam" id="PF00069">
    <property type="entry name" value="Pkinase"/>
    <property type="match status" value="1"/>
</dbReference>
<dbReference type="PROSITE" id="PS00108">
    <property type="entry name" value="PROTEIN_KINASE_ST"/>
    <property type="match status" value="1"/>
</dbReference>
<dbReference type="PANTHER" id="PTHR24345:SF0">
    <property type="entry name" value="CELL CYCLE SERINE_THREONINE-PROTEIN KINASE CDC5_MSD2"/>
    <property type="match status" value="1"/>
</dbReference>
<dbReference type="InterPro" id="IPR000253">
    <property type="entry name" value="FHA_dom"/>
</dbReference>
<dbReference type="GO" id="GO:0004674">
    <property type="term" value="F:protein serine/threonine kinase activity"/>
    <property type="evidence" value="ECO:0007669"/>
    <property type="project" value="UniProtKB-KW"/>
</dbReference>
<dbReference type="InterPro" id="IPR011009">
    <property type="entry name" value="Kinase-like_dom_sf"/>
</dbReference>
<dbReference type="CDD" id="cd14014">
    <property type="entry name" value="STKc_PknB_like"/>
    <property type="match status" value="1"/>
</dbReference>
<dbReference type="AlphaFoldDB" id="A0A4P2Q5P8"/>
<dbReference type="EC" id="2.7.11.1" evidence="10"/>
<keyword evidence="1" id="KW-0723">Serine/threonine-protein kinase</keyword>
<dbReference type="SMART" id="SM00220">
    <property type="entry name" value="S_TKc"/>
    <property type="match status" value="1"/>
</dbReference>
<sequence length="577" mass="63413">MSGTRRFALLFDPPRAVTKTPPPPITAGTVINDRYDIRQSLGKGGMGEVFLAFDRSTQQTVALKVVREESRMPGDDEALRQELLLARSVGHPNVCRVHDLAPSPWGPILVMEQIPGQTLHTHIRKRKAQGGYSADEFRKIASEVCNGLAAIHAQGLVHGDLKPGNVMVSEGRAVILDFGFAQERARASARRPGAPPDGGTPNYMSPERLRNGGASPEDDVYAMALTLWEMWTCRVPEPGYKPRLKTMKQQIMFDVPAGLSIDEVRQIFRGLNEDPSMRPQARHMRFFNPSQLTTSPIQLPRERLDPGPPPGGALKLNFTPGAQSLLVTYATNAPEIVGTLLPLHDTKLALGRRSDQSLCVPEATVSGAHAILKWQTGSWLIEDQGSTNGTYADFNYERKAQVSLLHGGEVQVGECRMKLVTFGPDSPQHRRARQYLAKRDGLTGLLVREHLMKAIDEDGLFADWAEVPMQVARYELRGPNRQVSERPTILEMLALRKAAQRVIDLTEMLLLSLTPAVAGRTGPLKFVVSIVGPSIDEARHVVEQVVAQVQGMLPETLELGATLVKGEPGRPARTLID</sequence>
<dbReference type="CDD" id="cd00060">
    <property type="entry name" value="FHA"/>
    <property type="match status" value="1"/>
</dbReference>
<dbReference type="EMBL" id="CP012670">
    <property type="protein sequence ID" value="AUX24720.1"/>
    <property type="molecule type" value="Genomic_DNA"/>
</dbReference>
<feature type="binding site" evidence="6">
    <location>
        <position position="64"/>
    </location>
    <ligand>
        <name>ATP</name>
        <dbReference type="ChEBI" id="CHEBI:30616"/>
    </ligand>
</feature>
<evidence type="ECO:0000256" key="7">
    <source>
        <dbReference type="SAM" id="MobiDB-lite"/>
    </source>
</evidence>
<organism evidence="10 11">
    <name type="scientific">Sorangium cellulosum</name>
    <name type="common">Polyangium cellulosum</name>
    <dbReference type="NCBI Taxonomy" id="56"/>
    <lineage>
        <taxon>Bacteria</taxon>
        <taxon>Pseudomonadati</taxon>
        <taxon>Myxococcota</taxon>
        <taxon>Polyangia</taxon>
        <taxon>Polyangiales</taxon>
        <taxon>Polyangiaceae</taxon>
        <taxon>Sorangium</taxon>
    </lineage>
</organism>
<dbReference type="InterPro" id="IPR008984">
    <property type="entry name" value="SMAD_FHA_dom_sf"/>
</dbReference>
<evidence type="ECO:0000256" key="6">
    <source>
        <dbReference type="PROSITE-ProRule" id="PRU10141"/>
    </source>
</evidence>
<dbReference type="PROSITE" id="PS00107">
    <property type="entry name" value="PROTEIN_KINASE_ATP"/>
    <property type="match status" value="1"/>
</dbReference>
<gene>
    <name evidence="10" type="ORF">SOCEGT47_052590</name>
</gene>
<feature type="domain" description="Protein kinase" evidence="9">
    <location>
        <begin position="35"/>
        <end position="291"/>
    </location>
</feature>
<reference evidence="10 11" key="1">
    <citation type="submission" date="2015-09" db="EMBL/GenBank/DDBJ databases">
        <title>Sorangium comparison.</title>
        <authorList>
            <person name="Zaburannyi N."/>
            <person name="Bunk B."/>
            <person name="Overmann J."/>
            <person name="Mueller R."/>
        </authorList>
    </citation>
    <scope>NUCLEOTIDE SEQUENCE [LARGE SCALE GENOMIC DNA]</scope>
    <source>
        <strain evidence="10 11">So ceGT47</strain>
    </source>
</reference>
<dbReference type="Pfam" id="PF00498">
    <property type="entry name" value="FHA"/>
    <property type="match status" value="1"/>
</dbReference>
<dbReference type="InterPro" id="IPR000719">
    <property type="entry name" value="Prot_kinase_dom"/>
</dbReference>
<evidence type="ECO:0000256" key="1">
    <source>
        <dbReference type="ARBA" id="ARBA00022527"/>
    </source>
</evidence>
<feature type="domain" description="FHA" evidence="8">
    <location>
        <begin position="348"/>
        <end position="397"/>
    </location>
</feature>
<dbReference type="GO" id="GO:0005524">
    <property type="term" value="F:ATP binding"/>
    <property type="evidence" value="ECO:0007669"/>
    <property type="project" value="UniProtKB-UniRule"/>
</dbReference>
<evidence type="ECO:0000313" key="11">
    <source>
        <dbReference type="Proteomes" id="UP000295781"/>
    </source>
</evidence>
<dbReference type="SUPFAM" id="SSF49879">
    <property type="entry name" value="SMAD/FHA domain"/>
    <property type="match status" value="1"/>
</dbReference>
<dbReference type="PROSITE" id="PS50011">
    <property type="entry name" value="PROTEIN_KINASE_DOM"/>
    <property type="match status" value="1"/>
</dbReference>
<dbReference type="InterPro" id="IPR017441">
    <property type="entry name" value="Protein_kinase_ATP_BS"/>
</dbReference>
<dbReference type="Gene3D" id="2.60.200.20">
    <property type="match status" value="1"/>
</dbReference>
<feature type="region of interest" description="Disordered" evidence="7">
    <location>
        <begin position="187"/>
        <end position="215"/>
    </location>
</feature>
<evidence type="ECO:0000256" key="3">
    <source>
        <dbReference type="ARBA" id="ARBA00022741"/>
    </source>
</evidence>
<evidence type="ECO:0000313" key="10">
    <source>
        <dbReference type="EMBL" id="AUX24720.1"/>
    </source>
</evidence>
<dbReference type="Gene3D" id="1.10.510.10">
    <property type="entry name" value="Transferase(Phosphotransferase) domain 1"/>
    <property type="match status" value="1"/>
</dbReference>
<evidence type="ECO:0000259" key="8">
    <source>
        <dbReference type="PROSITE" id="PS50006"/>
    </source>
</evidence>
<dbReference type="SUPFAM" id="SSF56112">
    <property type="entry name" value="Protein kinase-like (PK-like)"/>
    <property type="match status" value="1"/>
</dbReference>
<evidence type="ECO:0000256" key="2">
    <source>
        <dbReference type="ARBA" id="ARBA00022679"/>
    </source>
</evidence>
<dbReference type="PANTHER" id="PTHR24345">
    <property type="entry name" value="SERINE/THREONINE-PROTEIN KINASE PLK"/>
    <property type="match status" value="1"/>
</dbReference>
<dbReference type="PROSITE" id="PS50006">
    <property type="entry name" value="FHA_DOMAIN"/>
    <property type="match status" value="1"/>
</dbReference>
<name>A0A4P2Q5P8_SORCE</name>
<evidence type="ECO:0000256" key="5">
    <source>
        <dbReference type="ARBA" id="ARBA00022840"/>
    </source>
</evidence>
<evidence type="ECO:0000256" key="4">
    <source>
        <dbReference type="ARBA" id="ARBA00022777"/>
    </source>
</evidence>
<dbReference type="Proteomes" id="UP000295781">
    <property type="component" value="Chromosome"/>
</dbReference>
<protein>
    <submittedName>
        <fullName evidence="10">Protein kinase</fullName>
        <ecNumber evidence="10">2.7.11.1</ecNumber>
    </submittedName>
</protein>
<dbReference type="InterPro" id="IPR008271">
    <property type="entry name" value="Ser/Thr_kinase_AS"/>
</dbReference>
<proteinExistence type="predicted"/>
<dbReference type="Gene3D" id="3.30.200.20">
    <property type="entry name" value="Phosphorylase Kinase, domain 1"/>
    <property type="match status" value="1"/>
</dbReference>
<evidence type="ECO:0000259" key="9">
    <source>
        <dbReference type="PROSITE" id="PS50011"/>
    </source>
</evidence>
<keyword evidence="4 10" id="KW-0418">Kinase</keyword>
<keyword evidence="5 6" id="KW-0067">ATP-binding</keyword>
<keyword evidence="2 10" id="KW-0808">Transferase</keyword>
<keyword evidence="3 6" id="KW-0547">Nucleotide-binding</keyword>
<accession>A0A4P2Q5P8</accession>